<evidence type="ECO:0008006" key="4">
    <source>
        <dbReference type="Google" id="ProtNLM"/>
    </source>
</evidence>
<evidence type="ECO:0000313" key="3">
    <source>
        <dbReference type="Proteomes" id="UP000735302"/>
    </source>
</evidence>
<evidence type="ECO:0000313" key="2">
    <source>
        <dbReference type="EMBL" id="GFN76470.1"/>
    </source>
</evidence>
<comment type="caution">
    <text evidence="2">The sequence shown here is derived from an EMBL/GenBank/DDBJ whole genome shotgun (WGS) entry which is preliminary data.</text>
</comment>
<dbReference type="AlphaFoldDB" id="A0AAV3Y059"/>
<organism evidence="2 3">
    <name type="scientific">Plakobranchus ocellatus</name>
    <dbReference type="NCBI Taxonomy" id="259542"/>
    <lineage>
        <taxon>Eukaryota</taxon>
        <taxon>Metazoa</taxon>
        <taxon>Spiralia</taxon>
        <taxon>Lophotrochozoa</taxon>
        <taxon>Mollusca</taxon>
        <taxon>Gastropoda</taxon>
        <taxon>Heterobranchia</taxon>
        <taxon>Euthyneura</taxon>
        <taxon>Panpulmonata</taxon>
        <taxon>Sacoglossa</taxon>
        <taxon>Placobranchoidea</taxon>
        <taxon>Plakobranchidae</taxon>
        <taxon>Plakobranchus</taxon>
    </lineage>
</organism>
<dbReference type="EMBL" id="BLXT01000395">
    <property type="protein sequence ID" value="GFN76470.1"/>
    <property type="molecule type" value="Genomic_DNA"/>
</dbReference>
<accession>A0AAV3Y059</accession>
<reference evidence="2 3" key="1">
    <citation type="journal article" date="2021" name="Elife">
        <title>Chloroplast acquisition without the gene transfer in kleptoplastic sea slugs, Plakobranchus ocellatus.</title>
        <authorList>
            <person name="Maeda T."/>
            <person name="Takahashi S."/>
            <person name="Yoshida T."/>
            <person name="Shimamura S."/>
            <person name="Takaki Y."/>
            <person name="Nagai Y."/>
            <person name="Toyoda A."/>
            <person name="Suzuki Y."/>
            <person name="Arimoto A."/>
            <person name="Ishii H."/>
            <person name="Satoh N."/>
            <person name="Nishiyama T."/>
            <person name="Hasebe M."/>
            <person name="Maruyama T."/>
            <person name="Minagawa J."/>
            <person name="Obokata J."/>
            <person name="Shigenobu S."/>
        </authorList>
    </citation>
    <scope>NUCLEOTIDE SEQUENCE [LARGE SCALE GENOMIC DNA]</scope>
</reference>
<proteinExistence type="predicted"/>
<keyword evidence="1" id="KW-0472">Membrane</keyword>
<keyword evidence="1" id="KW-0812">Transmembrane</keyword>
<sequence length="151" mass="16835">MTASNSSEGLGKRFLSLPEAGGFNASVFFQVNSEMRGQDANMTELILSNGTQTRISYLYRSTRSRLYNDMQIVDYYTSPLIVALGVLSNFLACMVFTRTHLRKVASVPYLVAMTVTDSGALITDFIQKGLSKHSIQIISMVKLLELIYLFL</sequence>
<protein>
    <recommendedName>
        <fullName evidence="4">G-protein coupled receptors family 1 profile domain-containing protein</fullName>
    </recommendedName>
</protein>
<gene>
    <name evidence="2" type="ORF">PoB_000297600</name>
</gene>
<evidence type="ECO:0000256" key="1">
    <source>
        <dbReference type="SAM" id="Phobius"/>
    </source>
</evidence>
<keyword evidence="1" id="KW-1133">Transmembrane helix</keyword>
<feature type="transmembrane region" description="Helical" evidence="1">
    <location>
        <begin position="75"/>
        <end position="96"/>
    </location>
</feature>
<keyword evidence="3" id="KW-1185">Reference proteome</keyword>
<name>A0AAV3Y059_9GAST</name>
<dbReference type="Proteomes" id="UP000735302">
    <property type="component" value="Unassembled WGS sequence"/>
</dbReference>